<evidence type="ECO:0000313" key="4">
    <source>
        <dbReference type="Proteomes" id="UP000029858"/>
    </source>
</evidence>
<dbReference type="EMBL" id="JRKQ01000001">
    <property type="protein sequence ID" value="KGJ23719.1"/>
    <property type="molecule type" value="Genomic_DNA"/>
</dbReference>
<gene>
    <name evidence="2" type="ORF">IX56_00065</name>
    <name evidence="3" type="ORF">SAMN05444276_101419</name>
</gene>
<accession>A0A099GEN0</accession>
<evidence type="ECO:0000313" key="2">
    <source>
        <dbReference type="EMBL" id="KGJ23719.1"/>
    </source>
</evidence>
<dbReference type="EMBL" id="FNNA01000001">
    <property type="protein sequence ID" value="SDW21512.1"/>
    <property type="molecule type" value="Genomic_DNA"/>
</dbReference>
<sequence length="73" mass="7949">MNMNGIVGRFGRVLTGALMGWGIKKGVDVMARRNGGEDAKGKLTAKGRQQAHATREAVKRARKAAQIARRMSR</sequence>
<dbReference type="OrthoDB" id="7871856at2"/>
<dbReference type="Proteomes" id="UP000182944">
    <property type="component" value="Unassembled WGS sequence"/>
</dbReference>
<dbReference type="Proteomes" id="UP000029858">
    <property type="component" value="Unassembled WGS sequence"/>
</dbReference>
<proteinExistence type="predicted"/>
<keyword evidence="5" id="KW-1185">Reference proteome</keyword>
<reference evidence="2 4" key="1">
    <citation type="submission" date="2014-09" db="EMBL/GenBank/DDBJ databases">
        <authorList>
            <person name="McGinnis J.M."/>
            <person name="Wolfgang W.J."/>
        </authorList>
    </citation>
    <scope>NUCLEOTIDE SEQUENCE [LARGE SCALE GENOMIC DNA]</scope>
    <source>
        <strain evidence="2 4">5503</strain>
    </source>
</reference>
<dbReference type="RefSeq" id="WP_036700897.1">
    <property type="nucleotide sequence ID" value="NZ_CP051542.1"/>
</dbReference>
<dbReference type="STRING" id="1545044.SAMN05444276_101419"/>
<reference evidence="3" key="4">
    <citation type="submission" date="2016-10" db="EMBL/GenBank/DDBJ databases">
        <authorList>
            <person name="de Groot N.N."/>
        </authorList>
    </citation>
    <scope>NUCLEOTIDE SEQUENCE [LARGE SCALE GENOMIC DNA]</scope>
    <source>
        <strain evidence="3">DSM 29303</strain>
    </source>
</reference>
<dbReference type="AlphaFoldDB" id="A0A099G894"/>
<feature type="region of interest" description="Disordered" evidence="1">
    <location>
        <begin position="38"/>
        <end position="57"/>
    </location>
</feature>
<evidence type="ECO:0000256" key="1">
    <source>
        <dbReference type="SAM" id="MobiDB-lite"/>
    </source>
</evidence>
<reference evidence="5" key="3">
    <citation type="submission" date="2016-10" db="EMBL/GenBank/DDBJ databases">
        <authorList>
            <person name="Varghese N."/>
            <person name="Submissions S."/>
        </authorList>
    </citation>
    <scope>NUCLEOTIDE SEQUENCE [LARGE SCALE GENOMIC DNA]</scope>
    <source>
        <strain evidence="5">DSM 29303</strain>
    </source>
</reference>
<evidence type="ECO:0000313" key="3">
    <source>
        <dbReference type="EMBL" id="SDW21512.1"/>
    </source>
</evidence>
<accession>A0A099G894</accession>
<reference evidence="2 4" key="2">
    <citation type="submission" date="2014-10" db="EMBL/GenBank/DDBJ databases">
        <title>Paracoccus sanguinis sp. nov., isolated from clinical specimens of New York State patients.</title>
        <authorList>
            <person name="Mingle L.A."/>
            <person name="Cole J.A."/>
            <person name="Lapierre P."/>
            <person name="Musser K.A."/>
        </authorList>
    </citation>
    <scope>NUCLEOTIDE SEQUENCE [LARGE SCALE GENOMIC DNA]</scope>
    <source>
        <strain evidence="2 4">5503</strain>
    </source>
</reference>
<accession>A0A099GLK5</accession>
<name>A0A099G894_9RHOB</name>
<organism evidence="2 4">
    <name type="scientific">Paracoccus sanguinis</name>
    <dbReference type="NCBI Taxonomy" id="1545044"/>
    <lineage>
        <taxon>Bacteria</taxon>
        <taxon>Pseudomonadati</taxon>
        <taxon>Pseudomonadota</taxon>
        <taxon>Alphaproteobacteria</taxon>
        <taxon>Rhodobacterales</taxon>
        <taxon>Paracoccaceae</taxon>
        <taxon>Paracoccus</taxon>
    </lineage>
</organism>
<evidence type="ECO:0000313" key="5">
    <source>
        <dbReference type="Proteomes" id="UP000182944"/>
    </source>
</evidence>
<protein>
    <submittedName>
        <fullName evidence="2">Uncharacterized protein</fullName>
    </submittedName>
</protein>